<keyword evidence="1" id="KW-0812">Transmembrane</keyword>
<evidence type="ECO:0000256" key="1">
    <source>
        <dbReference type="SAM" id="Phobius"/>
    </source>
</evidence>
<comment type="caution">
    <text evidence="2">The sequence shown here is derived from an EMBL/GenBank/DDBJ whole genome shotgun (WGS) entry which is preliminary data.</text>
</comment>
<feature type="transmembrane region" description="Helical" evidence="1">
    <location>
        <begin position="45"/>
        <end position="70"/>
    </location>
</feature>
<accession>A0ABU8CAQ2</accession>
<gene>
    <name evidence="2" type="ORF">MN202_16925</name>
</gene>
<reference evidence="2 3" key="1">
    <citation type="journal article" date="2023" name="Ecotoxicol. Environ. Saf.">
        <title>Mercury remediation potential of mercury-resistant strain Rheinheimera metallidurans sp. nov. isolated from a municipal waste dumping site.</title>
        <authorList>
            <person name="Yadav V."/>
            <person name="Manjhi A."/>
            <person name="Vadakedath N."/>
        </authorList>
    </citation>
    <scope>NUCLEOTIDE SEQUENCE [LARGE SCALE GENOMIC DNA]</scope>
    <source>
        <strain evidence="2 3">E-49</strain>
    </source>
</reference>
<dbReference type="EMBL" id="JALAAR010000017">
    <property type="protein sequence ID" value="MEH8018928.1"/>
    <property type="molecule type" value="Genomic_DNA"/>
</dbReference>
<keyword evidence="1" id="KW-0472">Membrane</keyword>
<sequence length="219" mass="25007">MKNKNVFYYILKSISKYYSIPIAIIGFGLTTLSSLGVSLDYKFSFSVFLATSLIMTFVIILLIISLNICVREVDYLSRVSYDFGALPKVISITHDAQSDYTKILLDAKGDSYLEKDYLASIMFKSGDSSVCEIAVGVINNIQPDGKVVVFVEPISKYADSWKSITDKPEDFYDRLFAKTLIHKDYYKRSLYEDLREIPERKLQEKYDRVKSVADGEIKL</sequence>
<proteinExistence type="predicted"/>
<keyword evidence="1" id="KW-1133">Transmembrane helix</keyword>
<keyword evidence="3" id="KW-1185">Reference proteome</keyword>
<protein>
    <submittedName>
        <fullName evidence="2">Uncharacterized protein</fullName>
    </submittedName>
</protein>
<dbReference type="RefSeq" id="WP_335737323.1">
    <property type="nucleotide sequence ID" value="NZ_JALAAR010000017.1"/>
</dbReference>
<organism evidence="2 3">
    <name type="scientific">Rheinheimera muenzenbergensis</name>
    <dbReference type="NCBI Taxonomy" id="1193628"/>
    <lineage>
        <taxon>Bacteria</taxon>
        <taxon>Pseudomonadati</taxon>
        <taxon>Pseudomonadota</taxon>
        <taxon>Gammaproteobacteria</taxon>
        <taxon>Chromatiales</taxon>
        <taxon>Chromatiaceae</taxon>
        <taxon>Rheinheimera</taxon>
    </lineage>
</organism>
<evidence type="ECO:0000313" key="3">
    <source>
        <dbReference type="Proteomes" id="UP001375382"/>
    </source>
</evidence>
<evidence type="ECO:0000313" key="2">
    <source>
        <dbReference type="EMBL" id="MEH8018928.1"/>
    </source>
</evidence>
<name>A0ABU8CAQ2_9GAMM</name>
<feature type="transmembrane region" description="Helical" evidence="1">
    <location>
        <begin position="20"/>
        <end position="39"/>
    </location>
</feature>
<dbReference type="Proteomes" id="UP001375382">
    <property type="component" value="Unassembled WGS sequence"/>
</dbReference>